<protein>
    <submittedName>
        <fullName evidence="2">Uncharacterized protein</fullName>
    </submittedName>
</protein>
<keyword evidence="3" id="KW-1185">Reference proteome</keyword>
<feature type="compositionally biased region" description="Basic and acidic residues" evidence="1">
    <location>
        <begin position="165"/>
        <end position="175"/>
    </location>
</feature>
<organism evidence="2 3">
    <name type="scientific">Catenaria anguillulae PL171</name>
    <dbReference type="NCBI Taxonomy" id="765915"/>
    <lineage>
        <taxon>Eukaryota</taxon>
        <taxon>Fungi</taxon>
        <taxon>Fungi incertae sedis</taxon>
        <taxon>Blastocladiomycota</taxon>
        <taxon>Blastocladiomycetes</taxon>
        <taxon>Blastocladiales</taxon>
        <taxon>Catenariaceae</taxon>
        <taxon>Catenaria</taxon>
    </lineage>
</organism>
<feature type="compositionally biased region" description="Polar residues" evidence="1">
    <location>
        <begin position="190"/>
        <end position="201"/>
    </location>
</feature>
<comment type="caution">
    <text evidence="2">The sequence shown here is derived from an EMBL/GenBank/DDBJ whole genome shotgun (WGS) entry which is preliminary data.</text>
</comment>
<feature type="compositionally biased region" description="Polar residues" evidence="1">
    <location>
        <begin position="104"/>
        <end position="119"/>
    </location>
</feature>
<feature type="compositionally biased region" description="Basic and acidic residues" evidence="1">
    <location>
        <begin position="1"/>
        <end position="11"/>
    </location>
</feature>
<name>A0A1Y2H763_9FUNG</name>
<feature type="non-terminal residue" evidence="2">
    <location>
        <position position="207"/>
    </location>
</feature>
<feature type="region of interest" description="Disordered" evidence="1">
    <location>
        <begin position="96"/>
        <end position="207"/>
    </location>
</feature>
<feature type="region of interest" description="Disordered" evidence="1">
    <location>
        <begin position="1"/>
        <end position="29"/>
    </location>
</feature>
<evidence type="ECO:0000313" key="2">
    <source>
        <dbReference type="EMBL" id="ORZ29844.1"/>
    </source>
</evidence>
<dbReference type="Proteomes" id="UP000193411">
    <property type="component" value="Unassembled WGS sequence"/>
</dbReference>
<sequence>MKDLCSGDVRARGPALSKQDQPAPASHVMDSWRKERNQELVRDAYALSTFARQSRASLASSRQAWLEQRVRHYRRWLGSCCREYYSLQATDMNAGQVRKPRPLRSTSATCSVTTRSPNQVDRRRRIARAAASNHGSRNHGPIQLSVHGNCGRPFAQKPTTGQTNVDHEQRGKPEHLAPATISATHPKPITTITSEAKSSPAVNDDTL</sequence>
<accession>A0A1Y2H763</accession>
<dbReference type="EMBL" id="MCFL01000124">
    <property type="protein sequence ID" value="ORZ29844.1"/>
    <property type="molecule type" value="Genomic_DNA"/>
</dbReference>
<evidence type="ECO:0000256" key="1">
    <source>
        <dbReference type="SAM" id="MobiDB-lite"/>
    </source>
</evidence>
<reference evidence="2 3" key="1">
    <citation type="submission" date="2016-07" db="EMBL/GenBank/DDBJ databases">
        <title>Pervasive Adenine N6-methylation of Active Genes in Fungi.</title>
        <authorList>
            <consortium name="DOE Joint Genome Institute"/>
            <person name="Mondo S.J."/>
            <person name="Dannebaum R.O."/>
            <person name="Kuo R.C."/>
            <person name="Labutti K."/>
            <person name="Haridas S."/>
            <person name="Kuo A."/>
            <person name="Salamov A."/>
            <person name="Ahrendt S.R."/>
            <person name="Lipzen A."/>
            <person name="Sullivan W."/>
            <person name="Andreopoulos W.B."/>
            <person name="Clum A."/>
            <person name="Lindquist E."/>
            <person name="Daum C."/>
            <person name="Ramamoorthy G.K."/>
            <person name="Gryganskyi A."/>
            <person name="Culley D."/>
            <person name="Magnuson J.K."/>
            <person name="James T.Y."/>
            <person name="O'Malley M.A."/>
            <person name="Stajich J.E."/>
            <person name="Spatafora J.W."/>
            <person name="Visel A."/>
            <person name="Grigoriev I.V."/>
        </authorList>
    </citation>
    <scope>NUCLEOTIDE SEQUENCE [LARGE SCALE GENOMIC DNA]</scope>
    <source>
        <strain evidence="2 3">PL171</strain>
    </source>
</reference>
<gene>
    <name evidence="2" type="ORF">BCR44DRAFT_1447578</name>
</gene>
<evidence type="ECO:0000313" key="3">
    <source>
        <dbReference type="Proteomes" id="UP000193411"/>
    </source>
</evidence>
<proteinExistence type="predicted"/>
<dbReference type="AlphaFoldDB" id="A0A1Y2H763"/>